<keyword evidence="4" id="KW-1185">Reference proteome</keyword>
<dbReference type="OrthoDB" id="272703at2759"/>
<evidence type="ECO:0000256" key="1">
    <source>
        <dbReference type="SAM" id="MobiDB-lite"/>
    </source>
</evidence>
<evidence type="ECO:0000259" key="2">
    <source>
        <dbReference type="Pfam" id="PF14304"/>
    </source>
</evidence>
<name>A0A164UL31_9AGAM</name>
<evidence type="ECO:0000313" key="4">
    <source>
        <dbReference type="Proteomes" id="UP000076722"/>
    </source>
</evidence>
<gene>
    <name evidence="3" type="ORF">SISNIDRAFT_454491</name>
</gene>
<dbReference type="Pfam" id="PF14304">
    <property type="entry name" value="CSTF_C"/>
    <property type="match status" value="1"/>
</dbReference>
<dbReference type="InterPro" id="IPR026896">
    <property type="entry name" value="CSTF_C"/>
</dbReference>
<sequence>MQQILQPPRASVASRLAPPASTWQQPYAGPPAAAPVASFPQSAQAQFVTQNAPPNVIASIPEDQRALLMRVIAMTPSQIEQLPPTERATFIQLRQTLGLPT</sequence>
<dbReference type="GO" id="GO:0031124">
    <property type="term" value="P:mRNA 3'-end processing"/>
    <property type="evidence" value="ECO:0007669"/>
    <property type="project" value="InterPro"/>
</dbReference>
<dbReference type="AlphaFoldDB" id="A0A164UL31"/>
<organism evidence="3 4">
    <name type="scientific">Sistotremastrum niveocremeum HHB9708</name>
    <dbReference type="NCBI Taxonomy" id="1314777"/>
    <lineage>
        <taxon>Eukaryota</taxon>
        <taxon>Fungi</taxon>
        <taxon>Dikarya</taxon>
        <taxon>Basidiomycota</taxon>
        <taxon>Agaricomycotina</taxon>
        <taxon>Agaricomycetes</taxon>
        <taxon>Sistotremastrales</taxon>
        <taxon>Sistotremastraceae</taxon>
        <taxon>Sertulicium</taxon>
        <taxon>Sertulicium niveocremeum</taxon>
    </lineage>
</organism>
<accession>A0A164UL31</accession>
<feature type="domain" description="Transcription termination and cleavage factor C-terminal" evidence="2">
    <location>
        <begin position="64"/>
        <end position="97"/>
    </location>
</feature>
<protein>
    <recommendedName>
        <fullName evidence="2">Transcription termination and cleavage factor C-terminal domain-containing protein</fullName>
    </recommendedName>
</protein>
<dbReference type="STRING" id="1314777.A0A164UL31"/>
<feature type="region of interest" description="Disordered" evidence="1">
    <location>
        <begin position="1"/>
        <end position="36"/>
    </location>
</feature>
<dbReference type="InterPro" id="IPR038192">
    <property type="entry name" value="CSTF_C_sf"/>
</dbReference>
<dbReference type="Proteomes" id="UP000076722">
    <property type="component" value="Unassembled WGS sequence"/>
</dbReference>
<dbReference type="Gene3D" id="1.10.20.70">
    <property type="entry name" value="Transcription termination and cleavage factor, C-terminal domain"/>
    <property type="match status" value="1"/>
</dbReference>
<reference evidence="3 4" key="1">
    <citation type="journal article" date="2016" name="Mol. Biol. Evol.">
        <title>Comparative Genomics of Early-Diverging Mushroom-Forming Fungi Provides Insights into the Origins of Lignocellulose Decay Capabilities.</title>
        <authorList>
            <person name="Nagy L.G."/>
            <person name="Riley R."/>
            <person name="Tritt A."/>
            <person name="Adam C."/>
            <person name="Daum C."/>
            <person name="Floudas D."/>
            <person name="Sun H."/>
            <person name="Yadav J.S."/>
            <person name="Pangilinan J."/>
            <person name="Larsson K.H."/>
            <person name="Matsuura K."/>
            <person name="Barry K."/>
            <person name="Labutti K."/>
            <person name="Kuo R."/>
            <person name="Ohm R.A."/>
            <person name="Bhattacharya S.S."/>
            <person name="Shirouzu T."/>
            <person name="Yoshinaga Y."/>
            <person name="Martin F.M."/>
            <person name="Grigoriev I.V."/>
            <person name="Hibbett D.S."/>
        </authorList>
    </citation>
    <scope>NUCLEOTIDE SEQUENCE [LARGE SCALE GENOMIC DNA]</scope>
    <source>
        <strain evidence="3 4">HHB9708</strain>
    </source>
</reference>
<proteinExistence type="predicted"/>
<evidence type="ECO:0000313" key="3">
    <source>
        <dbReference type="EMBL" id="KZS93332.1"/>
    </source>
</evidence>
<dbReference type="EMBL" id="KV419407">
    <property type="protein sequence ID" value="KZS93332.1"/>
    <property type="molecule type" value="Genomic_DNA"/>
</dbReference>